<dbReference type="GO" id="GO:0003964">
    <property type="term" value="F:RNA-directed DNA polymerase activity"/>
    <property type="evidence" value="ECO:0007669"/>
    <property type="project" value="UniProtKB-KW"/>
</dbReference>
<evidence type="ECO:0000313" key="3">
    <source>
        <dbReference type="Proteomes" id="UP000002212"/>
    </source>
</evidence>
<dbReference type="RefSeq" id="WP_012687135.1">
    <property type="nucleotide sequence ID" value="NC_012521.1"/>
</dbReference>
<sequence length="605" mass="69067">MNLRGKLDTDEVNGPRDVVLDWDAIDWRAHEQNVVRLRRRIFKATREQDWAAVRSLQKLMLGSWSNTLVSVRQVTQRNAGRRTAGIDGETALSPEARANMAVRVHESRSSWEPVPVRRVYIPKAGGKRRPLGIPVVMDRCHQARVRTALEPEWEARFEARSYGFRPGRSCADAIGALYSTLNGSRAKRVWILDADLSAAFDRIDHPRLLDTLGSFPARELIGKWLTAGVIENGRFASSEEGTPQGGVISPLLLNVALHGLEEAAGVRYLKAADTLDARSVPGTPVLVRYADDLVACCHSRQQAELVKDRLAGWLAPRGLAFNEDKTHIVHLEEEGFDFLGYNIRRYRRGTRPAKLLIKPNSDAVKRIHRRLANEMRRMRGSNALAVIARLNPIIRGWTAYYRGVVSSKTFASLDYHMWRLTWRWARRRHPGKPKWWIADRYFGRFHKFRNDQWVFGDPDHPRGDHGEVITHLVKFAWTPIVRHTTVAGRASPDDSDLRDYWIRRRRKVKPPLDSYNAGLLARQNGRCPLCGDHLLTPDQPPDSPDEWERWWLGVVRQAIAADYLTHHGRDDAAKGNSTRLVHASCRRSLQARRRNQQSVTPLRLA</sequence>
<dbReference type="Proteomes" id="UP000002212">
    <property type="component" value="Plasmid pROB02"/>
</dbReference>
<dbReference type="CDD" id="cd01651">
    <property type="entry name" value="RT_G2_intron"/>
    <property type="match status" value="1"/>
</dbReference>
<gene>
    <name evidence="2" type="ordered locus">ROP_pROB02-00820</name>
</gene>
<dbReference type="EMBL" id="AP011117">
    <property type="protein sequence ID" value="BAH47095.1"/>
    <property type="molecule type" value="Genomic_DNA"/>
</dbReference>
<dbReference type="InterPro" id="IPR025960">
    <property type="entry name" value="RVT_N"/>
</dbReference>
<dbReference type="KEGG" id="rop:ROP_pROB02-00820"/>
<evidence type="ECO:0000259" key="1">
    <source>
        <dbReference type="PROSITE" id="PS50878"/>
    </source>
</evidence>
<keyword evidence="2" id="KW-0695">RNA-directed DNA polymerase</keyword>
<dbReference type="InterPro" id="IPR000477">
    <property type="entry name" value="RT_dom"/>
</dbReference>
<geneLocation type="plasmid" evidence="2 3">
    <name>pROB02</name>
</geneLocation>
<dbReference type="InterPro" id="IPR043502">
    <property type="entry name" value="DNA/RNA_pol_sf"/>
</dbReference>
<name>C1BDP2_RHOOB</name>
<dbReference type="OrthoDB" id="1550386at2"/>
<dbReference type="HOGENOM" id="CLU_013584_15_4_11"/>
<protein>
    <submittedName>
        <fullName evidence="2">Putative RNA-directed DNA polymerase</fullName>
        <ecNumber evidence="2">2.7.7.49</ecNumber>
    </submittedName>
</protein>
<feature type="domain" description="Reverse transcriptase" evidence="1">
    <location>
        <begin position="102"/>
        <end position="343"/>
    </location>
</feature>
<dbReference type="SUPFAM" id="SSF56672">
    <property type="entry name" value="DNA/RNA polymerases"/>
    <property type="match status" value="1"/>
</dbReference>
<dbReference type="Pfam" id="PF08388">
    <property type="entry name" value="GIIM"/>
    <property type="match status" value="1"/>
</dbReference>
<dbReference type="InterPro" id="IPR030931">
    <property type="entry name" value="Group_II_RT_mat"/>
</dbReference>
<dbReference type="EC" id="2.7.7.49" evidence="2"/>
<dbReference type="PANTHER" id="PTHR34047:SF10">
    <property type="entry name" value="GROUP II INTRON-ASSOCIATED OPEN READING FRAME"/>
    <property type="match status" value="1"/>
</dbReference>
<keyword evidence="2" id="KW-0614">Plasmid</keyword>
<dbReference type="Pfam" id="PF13655">
    <property type="entry name" value="RVT_N"/>
    <property type="match status" value="1"/>
</dbReference>
<evidence type="ECO:0000313" key="2">
    <source>
        <dbReference type="EMBL" id="BAH47095.1"/>
    </source>
</evidence>
<accession>C1BDP2</accession>
<dbReference type="AlphaFoldDB" id="C1BDP2"/>
<reference evidence="2 3" key="2">
    <citation type="submission" date="2009-03" db="EMBL/GenBank/DDBJ databases">
        <title>Comparison of the complete genome sequences of Rhodococcus erythropolis PR4 and Rhodococcus opacus B4.</title>
        <authorList>
            <person name="Takarada H."/>
            <person name="Sekine M."/>
            <person name="Hosoyama A."/>
            <person name="Yamada R."/>
            <person name="Fujisawa T."/>
            <person name="Omata S."/>
            <person name="Shimizu A."/>
            <person name="Tsukatani N."/>
            <person name="Tanikawa S."/>
            <person name="Fujita N."/>
            <person name="Harayama S."/>
        </authorList>
    </citation>
    <scope>NUCLEOTIDE SEQUENCE [LARGE SCALE GENOMIC DNA]</scope>
    <source>
        <strain evidence="2 3">B4</strain>
        <plasmid evidence="2 3">pROB02</plasmid>
    </source>
</reference>
<dbReference type="InterPro" id="IPR013597">
    <property type="entry name" value="Mat_intron_G2"/>
</dbReference>
<dbReference type="InterPro" id="IPR051083">
    <property type="entry name" value="GrpII_Intron_Splice-Mob/Def"/>
</dbReference>
<dbReference type="PATRIC" id="fig|632772.20.peg.8460"/>
<proteinExistence type="predicted"/>
<dbReference type="NCBIfam" id="TIGR04416">
    <property type="entry name" value="group_II_RT_mat"/>
    <property type="match status" value="1"/>
</dbReference>
<dbReference type="PROSITE" id="PS50878">
    <property type="entry name" value="RT_POL"/>
    <property type="match status" value="1"/>
</dbReference>
<keyword evidence="2" id="KW-0808">Transferase</keyword>
<organism evidence="2 3">
    <name type="scientific">Rhodococcus opacus (strain B4)</name>
    <dbReference type="NCBI Taxonomy" id="632772"/>
    <lineage>
        <taxon>Bacteria</taxon>
        <taxon>Bacillati</taxon>
        <taxon>Actinomycetota</taxon>
        <taxon>Actinomycetes</taxon>
        <taxon>Mycobacteriales</taxon>
        <taxon>Nocardiaceae</taxon>
        <taxon>Rhodococcus</taxon>
    </lineage>
</organism>
<keyword evidence="2" id="KW-0548">Nucleotidyltransferase</keyword>
<reference evidence="2 3" key="1">
    <citation type="journal article" date="2005" name="J. Biosci. Bioeng.">
        <title>Isolation and characterization of benzene-tolerant Rhodococcus opacus strains.</title>
        <authorList>
            <person name="Na K.S."/>
            <person name="Kuroda A."/>
            <person name="Takiguchi N."/>
            <person name="Ikeda T."/>
            <person name="Ohtake H."/>
            <person name="Kato J."/>
        </authorList>
    </citation>
    <scope>NUCLEOTIDE SEQUENCE [LARGE SCALE GENOMIC DNA]</scope>
    <source>
        <strain evidence="2 3">B4</strain>
        <plasmid evidence="2">pROB02</plasmid>
    </source>
</reference>
<dbReference type="Pfam" id="PF00078">
    <property type="entry name" value="RVT_1"/>
    <property type="match status" value="1"/>
</dbReference>
<dbReference type="PANTHER" id="PTHR34047">
    <property type="entry name" value="NUCLEAR INTRON MATURASE 1, MITOCHONDRIAL-RELATED"/>
    <property type="match status" value="1"/>
</dbReference>